<gene>
    <name evidence="2" type="ORF">GCM10009827_117040</name>
</gene>
<dbReference type="NCBIfam" id="NF041121">
    <property type="entry name" value="SAV_2336_NTERM"/>
    <property type="match status" value="1"/>
</dbReference>
<sequence>MAAPDVEPVRRLLADLTGSATAEEIADCLWLAAHLPNSGRPAGPRAYARADDTEPPAPPARPPHVRSRPVPANTEPAESPRPVEIATLPVPVAPAPSSALHGSLQILRALRPLKRRAPSPQRWELDEAATVALIVEQKLWVPVMRPVRDRWLDLAVVIDESPLAPLWRDTIDAFVDTCRYLGAFRTITVQHLRSVEGAAMLARTAEPSQRFRPPGALPAAGRRQLILLISDALGPNWPTGAANRVLAQWGEQAAVAIVDPLPERLWRHTWLEAIDGYLSAPHRGAANAQTRARTQRDGVGSGALSVPVLELDRQWLRPWAHYTAGTSGRWTDAAITFVGERRPVRTAGPELIPAPPDPVEQAFTLRTSLAPDTYRLAGLLAAAAPLTIPVMRHVQQQLLPQTGPAEIAELYLSTIFEPTAQVGPTTLYDLKPGLRPVLQSTLRYYEIADVVTTVSSYLAEHHSGPDAVGAAMQAEFARVSRPVLSRLGVRAPQLTPRPTDPAQVTHPRLRRTISIRITQNPPGHEFLILGPDRLTELSYRSATEPRAVADYVNQLLAAWSDFARGTTGSRDDAWYRLADMGYRLFRLLFDDEPLRKLGETLANVLWEQDHIITVTSDDVHIPWQLLYVPRPGSPSPSRDVPVDVRGFVGYRHLVENRPASGIESVSDISFTGRPSAAFVTSRSLRPGPDTADDELLNTMAYRARTTVISASDQFDEHFRGQAPQLLYLDTPATIGNLYLILSSPAALQGSPLVFLNADAPTNTAYRAFEFLRAGASCVIQAAPQTPVEAANRFATEFFNEVLSTRVSFAETLRRLTRRYIDRDGDPIGLGYVGYCTVDAHFCPTDVEPHWLQSRQPRAGADAQ</sequence>
<evidence type="ECO:0000313" key="3">
    <source>
        <dbReference type="Proteomes" id="UP001501470"/>
    </source>
</evidence>
<evidence type="ECO:0000256" key="1">
    <source>
        <dbReference type="SAM" id="MobiDB-lite"/>
    </source>
</evidence>
<proteinExistence type="predicted"/>
<accession>A0ABP4P8F1</accession>
<dbReference type="Proteomes" id="UP001501470">
    <property type="component" value="Unassembled WGS sequence"/>
</dbReference>
<feature type="region of interest" description="Disordered" evidence="1">
    <location>
        <begin position="40"/>
        <end position="83"/>
    </location>
</feature>
<organism evidence="2 3">
    <name type="scientific">Dactylosporangium maewongense</name>
    <dbReference type="NCBI Taxonomy" id="634393"/>
    <lineage>
        <taxon>Bacteria</taxon>
        <taxon>Bacillati</taxon>
        <taxon>Actinomycetota</taxon>
        <taxon>Actinomycetes</taxon>
        <taxon>Micromonosporales</taxon>
        <taxon>Micromonosporaceae</taxon>
        <taxon>Dactylosporangium</taxon>
    </lineage>
</organism>
<protein>
    <submittedName>
        <fullName evidence="2">Uncharacterized protein</fullName>
    </submittedName>
</protein>
<keyword evidence="3" id="KW-1185">Reference proteome</keyword>
<name>A0ABP4P8F1_9ACTN</name>
<evidence type="ECO:0000313" key="2">
    <source>
        <dbReference type="EMBL" id="GAA1575751.1"/>
    </source>
</evidence>
<reference evidence="3" key="1">
    <citation type="journal article" date="2019" name="Int. J. Syst. Evol. Microbiol.">
        <title>The Global Catalogue of Microorganisms (GCM) 10K type strain sequencing project: providing services to taxonomists for standard genome sequencing and annotation.</title>
        <authorList>
            <consortium name="The Broad Institute Genomics Platform"/>
            <consortium name="The Broad Institute Genome Sequencing Center for Infectious Disease"/>
            <person name="Wu L."/>
            <person name="Ma J."/>
        </authorList>
    </citation>
    <scope>NUCLEOTIDE SEQUENCE [LARGE SCALE GENOMIC DNA]</scope>
    <source>
        <strain evidence="3">JCM 15933</strain>
    </source>
</reference>
<dbReference type="InterPro" id="IPR047738">
    <property type="entry name" value="SAV_2336-like_N"/>
</dbReference>
<comment type="caution">
    <text evidence="2">The sequence shown here is derived from an EMBL/GenBank/DDBJ whole genome shotgun (WGS) entry which is preliminary data.</text>
</comment>
<dbReference type="EMBL" id="BAAAQD010000056">
    <property type="protein sequence ID" value="GAA1575751.1"/>
    <property type="molecule type" value="Genomic_DNA"/>
</dbReference>
<dbReference type="RefSeq" id="WP_344515424.1">
    <property type="nucleotide sequence ID" value="NZ_BAAAQD010000056.1"/>
</dbReference>